<dbReference type="EMBL" id="JRPR02000002">
    <property type="protein sequence ID" value="TLD96998.1"/>
    <property type="molecule type" value="Genomic_DNA"/>
</dbReference>
<dbReference type="Proteomes" id="UP000029733">
    <property type="component" value="Unassembled WGS sequence"/>
</dbReference>
<accession>A0A4U8TCL8</accession>
<keyword evidence="3" id="KW-1185">Reference proteome</keyword>
<dbReference type="AlphaFoldDB" id="A0A4U8TCL8"/>
<evidence type="ECO:0000313" key="3">
    <source>
        <dbReference type="Proteomes" id="UP000029733"/>
    </source>
</evidence>
<evidence type="ECO:0000256" key="1">
    <source>
        <dbReference type="SAM" id="MobiDB-lite"/>
    </source>
</evidence>
<sequence>MACLWAEELQLHEPSKEIANPTENLTKNNHTEDTKASAQVSKNLSIKADLLANEGYSELELTTGNANPNEIEAPMSRYSAGVELNYSVKPDSNVEVEFFASNALEINAQRRGGKTKAYDSGQQYEENAYDYGSRILYPAWVNSIGMAVTVSKAHRFMLTFKQTQISVNDALMVMGGGVSQPVAQTQNALNVNNEQNMTNAPVVTNVPASNKTMANPYALTTQIFLTYSYIF</sequence>
<feature type="region of interest" description="Disordered" evidence="1">
    <location>
        <begin position="15"/>
        <end position="39"/>
    </location>
</feature>
<reference evidence="2 3" key="1">
    <citation type="journal article" date="2014" name="Genome Announc.">
        <title>Draft genome sequences of eight enterohepatic helicobacter species isolated from both laboratory and wild rodents.</title>
        <authorList>
            <person name="Sheh A."/>
            <person name="Shen Z."/>
            <person name="Fox J.G."/>
        </authorList>
    </citation>
    <scope>NUCLEOTIDE SEQUENCE [LARGE SCALE GENOMIC DNA]</scope>
    <source>
        <strain evidence="2 3">MIT 09-6949</strain>
    </source>
</reference>
<evidence type="ECO:0000313" key="2">
    <source>
        <dbReference type="EMBL" id="TLD96998.1"/>
    </source>
</evidence>
<gene>
    <name evidence="2" type="ORF">LS71_004505</name>
</gene>
<protein>
    <submittedName>
        <fullName evidence="2">Uncharacterized protein</fullName>
    </submittedName>
</protein>
<organism evidence="2 3">
    <name type="scientific">Helicobacter jaachi</name>
    <dbReference type="NCBI Taxonomy" id="1677920"/>
    <lineage>
        <taxon>Bacteria</taxon>
        <taxon>Pseudomonadati</taxon>
        <taxon>Campylobacterota</taxon>
        <taxon>Epsilonproteobacteria</taxon>
        <taxon>Campylobacterales</taxon>
        <taxon>Helicobacteraceae</taxon>
        <taxon>Helicobacter</taxon>
    </lineage>
</organism>
<dbReference type="STRING" id="1677920.LS71_00665"/>
<name>A0A4U8TCL8_9HELI</name>
<proteinExistence type="predicted"/>
<dbReference type="OrthoDB" id="5323664at2"/>
<comment type="caution">
    <text evidence="2">The sequence shown here is derived from an EMBL/GenBank/DDBJ whole genome shotgun (WGS) entry which is preliminary data.</text>
</comment>